<evidence type="ECO:0000313" key="2">
    <source>
        <dbReference type="Proteomes" id="UP000439903"/>
    </source>
</evidence>
<comment type="caution">
    <text evidence="1">The sequence shown here is derived from an EMBL/GenBank/DDBJ whole genome shotgun (WGS) entry which is preliminary data.</text>
</comment>
<dbReference type="Proteomes" id="UP000439903">
    <property type="component" value="Unassembled WGS sequence"/>
</dbReference>
<name>A0A8H3WX17_GIGMA</name>
<dbReference type="EMBL" id="WTPW01002864">
    <property type="protein sequence ID" value="KAF0361993.1"/>
    <property type="molecule type" value="Genomic_DNA"/>
</dbReference>
<gene>
    <name evidence="1" type="ORF">F8M41_014079</name>
</gene>
<dbReference type="OrthoDB" id="432528at2759"/>
<proteinExistence type="predicted"/>
<accession>A0A8H3WX17</accession>
<organism evidence="1 2">
    <name type="scientific">Gigaspora margarita</name>
    <dbReference type="NCBI Taxonomy" id="4874"/>
    <lineage>
        <taxon>Eukaryota</taxon>
        <taxon>Fungi</taxon>
        <taxon>Fungi incertae sedis</taxon>
        <taxon>Mucoromycota</taxon>
        <taxon>Glomeromycotina</taxon>
        <taxon>Glomeromycetes</taxon>
        <taxon>Diversisporales</taxon>
        <taxon>Gigasporaceae</taxon>
        <taxon>Gigaspora</taxon>
    </lineage>
</organism>
<keyword evidence="2" id="KW-1185">Reference proteome</keyword>
<dbReference type="AlphaFoldDB" id="A0A8H3WX17"/>
<reference evidence="1 2" key="1">
    <citation type="journal article" date="2019" name="Environ. Microbiol.">
        <title>At the nexus of three kingdoms: the genome of the mycorrhizal fungus Gigaspora margarita provides insights into plant, endobacterial and fungal interactions.</title>
        <authorList>
            <person name="Venice F."/>
            <person name="Ghignone S."/>
            <person name="Salvioli di Fossalunga A."/>
            <person name="Amselem J."/>
            <person name="Novero M."/>
            <person name="Xianan X."/>
            <person name="Sedzielewska Toro K."/>
            <person name="Morin E."/>
            <person name="Lipzen A."/>
            <person name="Grigoriev I.V."/>
            <person name="Henrissat B."/>
            <person name="Martin F.M."/>
            <person name="Bonfante P."/>
        </authorList>
    </citation>
    <scope>NUCLEOTIDE SEQUENCE [LARGE SCALE GENOMIC DNA]</scope>
    <source>
        <strain evidence="1 2">BEG34</strain>
    </source>
</reference>
<protein>
    <submittedName>
        <fullName evidence="1">Galactose oxidase</fullName>
    </submittedName>
</protein>
<evidence type="ECO:0000313" key="1">
    <source>
        <dbReference type="EMBL" id="KAF0361993.1"/>
    </source>
</evidence>
<sequence length="68" mass="7664">MKSLRYCAGFMNTTGKEIEGRTDHTAAMSSDKRIIVYGGINRDKLGPALPYLAVLFLRSKKLHFDVIF</sequence>